<dbReference type="AlphaFoldDB" id="A0A1I0LBQ3"/>
<feature type="transmembrane region" description="Helical" evidence="1">
    <location>
        <begin position="145"/>
        <end position="163"/>
    </location>
</feature>
<keyword evidence="1" id="KW-0472">Membrane</keyword>
<keyword evidence="1" id="KW-1133">Transmembrane helix</keyword>
<evidence type="ECO:0000313" key="3">
    <source>
        <dbReference type="Proteomes" id="UP000199181"/>
    </source>
</evidence>
<accession>A0A1I0LBQ3</accession>
<gene>
    <name evidence="2" type="ORF">SAMN05443639_12323</name>
</gene>
<keyword evidence="3" id="KW-1185">Reference proteome</keyword>
<evidence type="ECO:0000256" key="1">
    <source>
        <dbReference type="SAM" id="Phobius"/>
    </source>
</evidence>
<evidence type="ECO:0000313" key="2">
    <source>
        <dbReference type="EMBL" id="SEU36961.1"/>
    </source>
</evidence>
<reference evidence="3" key="1">
    <citation type="submission" date="2016-10" db="EMBL/GenBank/DDBJ databases">
        <authorList>
            <person name="Varghese N."/>
            <person name="Submissions S."/>
        </authorList>
    </citation>
    <scope>NUCLEOTIDE SEQUENCE [LARGE SCALE GENOMIC DNA]</scope>
    <source>
        <strain evidence="3">DSM 16858</strain>
    </source>
</reference>
<proteinExistence type="predicted"/>
<dbReference type="RefSeq" id="WP_143076235.1">
    <property type="nucleotide sequence ID" value="NZ_FOIJ01000023.1"/>
</dbReference>
<organism evidence="2 3">
    <name type="scientific">Stigmatella erecta</name>
    <dbReference type="NCBI Taxonomy" id="83460"/>
    <lineage>
        <taxon>Bacteria</taxon>
        <taxon>Pseudomonadati</taxon>
        <taxon>Myxococcota</taxon>
        <taxon>Myxococcia</taxon>
        <taxon>Myxococcales</taxon>
        <taxon>Cystobacterineae</taxon>
        <taxon>Archangiaceae</taxon>
        <taxon>Stigmatella</taxon>
    </lineage>
</organism>
<protein>
    <submittedName>
        <fullName evidence="2">Uncharacterized protein</fullName>
    </submittedName>
</protein>
<dbReference type="EMBL" id="FOIJ01000023">
    <property type="protein sequence ID" value="SEU36961.1"/>
    <property type="molecule type" value="Genomic_DNA"/>
</dbReference>
<sequence>MAGATAAEVAAMDKRDAEIRAALAAADEAVGVWALLPSFMRTGAQDAALANLETARQRYLTWAGTWRQWALKGEEPDGYPYTESFYLEAGALIAREVGGHVSAYESGGMGHVVEQTAEATAGTVADAGKAVVGAVAEPWSLRTKLAVGGAVGLVGVGFVAWLVRPYLAVAEKLTGREGW</sequence>
<name>A0A1I0LBQ3_9BACT</name>
<keyword evidence="1" id="KW-0812">Transmembrane</keyword>
<dbReference type="Proteomes" id="UP000199181">
    <property type="component" value="Unassembled WGS sequence"/>
</dbReference>